<keyword evidence="3" id="KW-1185">Reference proteome</keyword>
<evidence type="ECO:0000256" key="1">
    <source>
        <dbReference type="SAM" id="MobiDB-lite"/>
    </source>
</evidence>
<feature type="compositionally biased region" description="Polar residues" evidence="1">
    <location>
        <begin position="7"/>
        <end position="28"/>
    </location>
</feature>
<name>A0A251MWA7_PRUPE</name>
<organism evidence="2 3">
    <name type="scientific">Prunus persica</name>
    <name type="common">Peach</name>
    <name type="synonym">Amygdalus persica</name>
    <dbReference type="NCBI Taxonomy" id="3760"/>
    <lineage>
        <taxon>Eukaryota</taxon>
        <taxon>Viridiplantae</taxon>
        <taxon>Streptophyta</taxon>
        <taxon>Embryophyta</taxon>
        <taxon>Tracheophyta</taxon>
        <taxon>Spermatophyta</taxon>
        <taxon>Magnoliopsida</taxon>
        <taxon>eudicotyledons</taxon>
        <taxon>Gunneridae</taxon>
        <taxon>Pentapetalae</taxon>
        <taxon>rosids</taxon>
        <taxon>fabids</taxon>
        <taxon>Rosales</taxon>
        <taxon>Rosaceae</taxon>
        <taxon>Amygdaloideae</taxon>
        <taxon>Amygdaleae</taxon>
        <taxon>Prunus</taxon>
    </lineage>
</organism>
<gene>
    <name evidence="2" type="ORF">PRUPE_8G109100</name>
</gene>
<dbReference type="Gramene" id="ONH91356">
    <property type="protein sequence ID" value="ONH91356"/>
    <property type="gene ID" value="PRUPE_8G109100"/>
</dbReference>
<sequence>MPFCQGLPQQQETTQSCSHKPKSANQRKVQISTTLENRKTTKRKFSQIKPKIQTRQWRKTEASPNVWK</sequence>
<dbReference type="EMBL" id="CM007658">
    <property type="protein sequence ID" value="ONH91356.1"/>
    <property type="molecule type" value="Genomic_DNA"/>
</dbReference>
<proteinExistence type="predicted"/>
<feature type="region of interest" description="Disordered" evidence="1">
    <location>
        <begin position="40"/>
        <end position="68"/>
    </location>
</feature>
<protein>
    <submittedName>
        <fullName evidence="2">Uncharacterized protein</fullName>
    </submittedName>
</protein>
<reference evidence="2 3" key="1">
    <citation type="journal article" date="2013" name="Nat. Genet.">
        <title>The high-quality draft genome of peach (Prunus persica) identifies unique patterns of genetic diversity, domestication and genome evolution.</title>
        <authorList>
            <consortium name="International Peach Genome Initiative"/>
            <person name="Verde I."/>
            <person name="Abbott A.G."/>
            <person name="Scalabrin S."/>
            <person name="Jung S."/>
            <person name="Shu S."/>
            <person name="Marroni F."/>
            <person name="Zhebentyayeva T."/>
            <person name="Dettori M.T."/>
            <person name="Grimwood J."/>
            <person name="Cattonaro F."/>
            <person name="Zuccolo A."/>
            <person name="Rossini L."/>
            <person name="Jenkins J."/>
            <person name="Vendramin E."/>
            <person name="Meisel L.A."/>
            <person name="Decroocq V."/>
            <person name="Sosinski B."/>
            <person name="Prochnik S."/>
            <person name="Mitros T."/>
            <person name="Policriti A."/>
            <person name="Cipriani G."/>
            <person name="Dondini L."/>
            <person name="Ficklin S."/>
            <person name="Goodstein D.M."/>
            <person name="Xuan P."/>
            <person name="Del Fabbro C."/>
            <person name="Aramini V."/>
            <person name="Copetti D."/>
            <person name="Gonzalez S."/>
            <person name="Horner D.S."/>
            <person name="Falchi R."/>
            <person name="Lucas S."/>
            <person name="Mica E."/>
            <person name="Maldonado J."/>
            <person name="Lazzari B."/>
            <person name="Bielenberg D."/>
            <person name="Pirona R."/>
            <person name="Miculan M."/>
            <person name="Barakat A."/>
            <person name="Testolin R."/>
            <person name="Stella A."/>
            <person name="Tartarini S."/>
            <person name="Tonutti P."/>
            <person name="Arus P."/>
            <person name="Orellana A."/>
            <person name="Wells C."/>
            <person name="Main D."/>
            <person name="Vizzotto G."/>
            <person name="Silva H."/>
            <person name="Salamini F."/>
            <person name="Schmutz J."/>
            <person name="Morgante M."/>
            <person name="Rokhsar D.S."/>
        </authorList>
    </citation>
    <scope>NUCLEOTIDE SEQUENCE [LARGE SCALE GENOMIC DNA]</scope>
    <source>
        <strain evidence="3">cv. Nemared</strain>
    </source>
</reference>
<dbReference type="Proteomes" id="UP000006882">
    <property type="component" value="Chromosome G8"/>
</dbReference>
<accession>A0A251MWA7</accession>
<dbReference type="AlphaFoldDB" id="A0A251MWA7"/>
<feature type="region of interest" description="Disordered" evidence="1">
    <location>
        <begin position="1"/>
        <end position="28"/>
    </location>
</feature>
<evidence type="ECO:0000313" key="3">
    <source>
        <dbReference type="Proteomes" id="UP000006882"/>
    </source>
</evidence>
<evidence type="ECO:0000313" key="2">
    <source>
        <dbReference type="EMBL" id="ONH91356.1"/>
    </source>
</evidence>